<evidence type="ECO:0000313" key="3">
    <source>
        <dbReference type="Proteomes" id="UP000289022"/>
    </source>
</evidence>
<organism evidence="2 3">
    <name type="scientific">Helicobacter pylori</name>
    <name type="common">Campylobacter pylori</name>
    <dbReference type="NCBI Taxonomy" id="210"/>
    <lineage>
        <taxon>Bacteria</taxon>
        <taxon>Pseudomonadati</taxon>
        <taxon>Campylobacterota</taxon>
        <taxon>Epsilonproteobacteria</taxon>
        <taxon>Campylobacterales</taxon>
        <taxon>Helicobacteraceae</taxon>
        <taxon>Helicobacter</taxon>
    </lineage>
</organism>
<keyword evidence="2" id="KW-0418">Kinase</keyword>
<dbReference type="AlphaFoldDB" id="A0A438W7D5"/>
<name>A0A438W7D5_HELPX</name>
<reference evidence="2 3" key="1">
    <citation type="submission" date="2018-11" db="EMBL/GenBank/DDBJ databases">
        <title>Genetic determinants and prediction of antibiotic resistance phenotypes in Helicobacter pylori.</title>
        <authorList>
            <person name="Wagner K."/>
        </authorList>
    </citation>
    <scope>NUCLEOTIDE SEQUENCE [LARGE SCALE GENOMIC DNA]</scope>
    <source>
        <strain evidence="2 3">ZH70</strain>
    </source>
</reference>
<dbReference type="SUPFAM" id="SSF52540">
    <property type="entry name" value="P-loop containing nucleoside triphosphate hydrolases"/>
    <property type="match status" value="1"/>
</dbReference>
<accession>A0A438W7D5</accession>
<feature type="domain" description="Thymidylate kinase-like" evidence="1">
    <location>
        <begin position="5"/>
        <end position="34"/>
    </location>
</feature>
<feature type="non-terminal residue" evidence="2">
    <location>
        <position position="34"/>
    </location>
</feature>
<dbReference type="InterPro" id="IPR039430">
    <property type="entry name" value="Thymidylate_kin-like_dom"/>
</dbReference>
<proteinExistence type="predicted"/>
<keyword evidence="2" id="KW-0808">Transferase</keyword>
<dbReference type="Proteomes" id="UP000289022">
    <property type="component" value="Unassembled WGS sequence"/>
</dbReference>
<dbReference type="InterPro" id="IPR027417">
    <property type="entry name" value="P-loop_NTPase"/>
</dbReference>
<evidence type="ECO:0000259" key="1">
    <source>
        <dbReference type="Pfam" id="PF02223"/>
    </source>
</evidence>
<comment type="caution">
    <text evidence="2">The sequence shown here is derived from an EMBL/GenBank/DDBJ whole genome shotgun (WGS) entry which is preliminary data.</text>
</comment>
<dbReference type="Gene3D" id="3.40.50.300">
    <property type="entry name" value="P-loop containing nucleotide triphosphate hydrolases"/>
    <property type="match status" value="1"/>
</dbReference>
<dbReference type="Pfam" id="PF02223">
    <property type="entry name" value="Thymidylate_kin"/>
    <property type="match status" value="1"/>
</dbReference>
<evidence type="ECO:0000313" key="2">
    <source>
        <dbReference type="EMBL" id="RVZ20117.1"/>
    </source>
</evidence>
<dbReference type="GO" id="GO:0016301">
    <property type="term" value="F:kinase activity"/>
    <property type="evidence" value="ECO:0007669"/>
    <property type="project" value="UniProtKB-KW"/>
</dbReference>
<protein>
    <submittedName>
        <fullName evidence="2">dTMP kinase</fullName>
    </submittedName>
</protein>
<dbReference type="EMBL" id="RJGP01001280">
    <property type="protein sequence ID" value="RVZ20117.1"/>
    <property type="molecule type" value="Genomic_DNA"/>
</dbReference>
<sequence length="34" mass="3683">MYVVLEGVDGAGKSTQIGLLKDRFKNALFTKEPG</sequence>
<gene>
    <name evidence="2" type="ORF">EC518_13255</name>
</gene>